<organism evidence="7 8">
    <name type="scientific">Paramecium octaurelia</name>
    <dbReference type="NCBI Taxonomy" id="43137"/>
    <lineage>
        <taxon>Eukaryota</taxon>
        <taxon>Sar</taxon>
        <taxon>Alveolata</taxon>
        <taxon>Ciliophora</taxon>
        <taxon>Intramacronucleata</taxon>
        <taxon>Oligohymenophorea</taxon>
        <taxon>Peniculida</taxon>
        <taxon>Parameciidae</taxon>
        <taxon>Paramecium</taxon>
    </lineage>
</organism>
<dbReference type="InterPro" id="IPR021841">
    <property type="entry name" value="VAC14_Fig4p-bd"/>
</dbReference>
<keyword evidence="2" id="KW-0677">Repeat</keyword>
<dbReference type="InterPro" id="IPR021133">
    <property type="entry name" value="HEAT_type_2"/>
</dbReference>
<dbReference type="OMA" id="ELPGCHF"/>
<evidence type="ECO:0000256" key="2">
    <source>
        <dbReference type="ARBA" id="ARBA00022737"/>
    </source>
</evidence>
<evidence type="ECO:0000313" key="8">
    <source>
        <dbReference type="Proteomes" id="UP000683925"/>
    </source>
</evidence>
<keyword evidence="5" id="KW-0175">Coiled coil</keyword>
<feature type="repeat" description="HEAT" evidence="4">
    <location>
        <begin position="95"/>
        <end position="133"/>
    </location>
</feature>
<evidence type="ECO:0000313" key="7">
    <source>
        <dbReference type="EMBL" id="CAD8187420.1"/>
    </source>
</evidence>
<evidence type="ECO:0000256" key="3">
    <source>
        <dbReference type="ARBA" id="ARBA00023136"/>
    </source>
</evidence>
<dbReference type="AlphaFoldDB" id="A0A8S1WFR4"/>
<comment type="subcellular location">
    <subcellularLocation>
        <location evidence="1">Endomembrane system</location>
    </subcellularLocation>
</comment>
<dbReference type="Proteomes" id="UP000683925">
    <property type="component" value="Unassembled WGS sequence"/>
</dbReference>
<gene>
    <name evidence="7" type="ORF">POCTA_138.1.T0900083</name>
</gene>
<keyword evidence="8" id="KW-1185">Reference proteome</keyword>
<comment type="caution">
    <text evidence="7">The sequence shown here is derived from an EMBL/GenBank/DDBJ whole genome shotgun (WGS) entry which is preliminary data.</text>
</comment>
<dbReference type="Pfam" id="PF12755">
    <property type="entry name" value="Vac14_Fab1_bd"/>
    <property type="match status" value="1"/>
</dbReference>
<sequence>MDEKNINLPEPVTKNLFDKSQEKREIGGQELIKVIQNATSDKIVFEIAKHLKERYIQQPQFQYKKGGLHGLYSIAIDMVTKKNSDTIIKNCLNLIIDPMIDCMRDKEERVRYTAIEYLFLTSKLLGDVVLNKLEEIYRSLVQSFLDPDESVRKAASQLDNCLKSLVMSTAPEKQNFKIQLFVKTISTQIVFKNQQVKLNLISWINTLNSIPHIELFDYIEGFLTELFLMLADTSNKDPFTNEAKIAARKQLEEFQRDLERYSKRSSFSQQQEFKTHRQIIDILLDLCQNKQSDAHVLSQVLNWLMEYLKIVSNELDQPEVQFNQIELSGGQIIKGIDLMSNVFEQRRDSVLQSVIMEKLNNILKIILSLLSLDSPQIVNQAQQINDLLLQIMDKMKASGKEFVDIMPTIQDMLKEKNNHTAEKALMWMRHLLNTQTEKLKPMIENILENLIERLKDAEAQVVENVMDVLARISHEQYFDMVIEKILDIFHKNVNLLNRMSQIIIKKLCEFWNAEVVYTQICNKLLVNYVYVGDDNLDLAFTQQLVQSLEQLLITEPRLQNIRMKLKNYKYEKNQKTAKSTYEFFISIYKTFCYNEVSALSLSLLIEEYELTYNIILTIAEQETNLEILVQIARLTLLLESPVFAYLRLQLLESANHPFLIQSLQGLMMLLPQSPIQKYLKSRLKNVELFIKPHSDLSQCREIQNKLDTQLLLQLFKNSKQEQQELKDNYAKSQFK</sequence>
<evidence type="ECO:0000256" key="5">
    <source>
        <dbReference type="SAM" id="Coils"/>
    </source>
</evidence>
<accession>A0A8S1WFR4</accession>
<dbReference type="Pfam" id="PF11916">
    <property type="entry name" value="Vac14_Fig4_bd"/>
    <property type="match status" value="1"/>
</dbReference>
<dbReference type="GO" id="GO:0070772">
    <property type="term" value="C:PAS complex"/>
    <property type="evidence" value="ECO:0007669"/>
    <property type="project" value="InterPro"/>
</dbReference>
<proteinExistence type="predicted"/>
<dbReference type="GO" id="GO:0010008">
    <property type="term" value="C:endosome membrane"/>
    <property type="evidence" value="ECO:0007669"/>
    <property type="project" value="TreeGrafter"/>
</dbReference>
<keyword evidence="3" id="KW-0472">Membrane</keyword>
<reference evidence="7" key="1">
    <citation type="submission" date="2021-01" db="EMBL/GenBank/DDBJ databases">
        <authorList>
            <consortium name="Genoscope - CEA"/>
            <person name="William W."/>
        </authorList>
    </citation>
    <scope>NUCLEOTIDE SEQUENCE</scope>
</reference>
<name>A0A8S1WFR4_PAROT</name>
<dbReference type="OrthoDB" id="5574975at2759"/>
<evidence type="ECO:0000256" key="1">
    <source>
        <dbReference type="ARBA" id="ARBA00004308"/>
    </source>
</evidence>
<dbReference type="FunFam" id="1.25.10.10:FF:001191">
    <property type="entry name" value="Uncharacterized protein"/>
    <property type="match status" value="1"/>
</dbReference>
<feature type="coiled-coil region" evidence="5">
    <location>
        <begin position="440"/>
        <end position="467"/>
    </location>
</feature>
<feature type="domain" description="Vacuolar protein 14 C-terminal Fig4-binding" evidence="6">
    <location>
        <begin position="494"/>
        <end position="686"/>
    </location>
</feature>
<evidence type="ECO:0000259" key="6">
    <source>
        <dbReference type="Pfam" id="PF11916"/>
    </source>
</evidence>
<protein>
    <recommendedName>
        <fullName evidence="6">Vacuolar protein 14 C-terminal Fig4-binding domain-containing protein</fullName>
    </recommendedName>
</protein>
<dbReference type="GO" id="GO:0006661">
    <property type="term" value="P:phosphatidylinositol biosynthetic process"/>
    <property type="evidence" value="ECO:0007669"/>
    <property type="project" value="InterPro"/>
</dbReference>
<dbReference type="EMBL" id="CAJJDP010000089">
    <property type="protein sequence ID" value="CAD8187420.1"/>
    <property type="molecule type" value="Genomic_DNA"/>
</dbReference>
<feature type="coiled-coil region" evidence="5">
    <location>
        <begin position="244"/>
        <end position="271"/>
    </location>
</feature>
<dbReference type="InterPro" id="IPR026825">
    <property type="entry name" value="Vac14"/>
</dbReference>
<dbReference type="PANTHER" id="PTHR16023:SF0">
    <property type="entry name" value="PROTEIN VAC14 HOMOLOG"/>
    <property type="match status" value="1"/>
</dbReference>
<evidence type="ECO:0000256" key="4">
    <source>
        <dbReference type="PROSITE-ProRule" id="PRU00103"/>
    </source>
</evidence>
<dbReference type="PROSITE" id="PS50077">
    <property type="entry name" value="HEAT_REPEAT"/>
    <property type="match status" value="1"/>
</dbReference>
<dbReference type="PANTHER" id="PTHR16023">
    <property type="entry name" value="TAX1 BINDING PROTEIN-RELATED"/>
    <property type="match status" value="1"/>
</dbReference>